<accession>A0ABV6CU70</accession>
<dbReference type="InterPro" id="IPR051906">
    <property type="entry name" value="TolC-like"/>
</dbReference>
<dbReference type="Proteomes" id="UP001589798">
    <property type="component" value="Unassembled WGS sequence"/>
</dbReference>
<evidence type="ECO:0000256" key="5">
    <source>
        <dbReference type="ARBA" id="ARBA00022692"/>
    </source>
</evidence>
<evidence type="ECO:0000256" key="4">
    <source>
        <dbReference type="ARBA" id="ARBA00022452"/>
    </source>
</evidence>
<feature type="domain" description="ABC transporter" evidence="8">
    <location>
        <begin position="277"/>
        <end position="509"/>
    </location>
</feature>
<dbReference type="PROSITE" id="PS50893">
    <property type="entry name" value="ABC_TRANSPORTER_2"/>
    <property type="match status" value="1"/>
</dbReference>
<dbReference type="PANTHER" id="PTHR30026">
    <property type="entry name" value="OUTER MEMBRANE PROTEIN TOLC"/>
    <property type="match status" value="1"/>
</dbReference>
<keyword evidence="3" id="KW-0813">Transport</keyword>
<reference evidence="9 10" key="1">
    <citation type="submission" date="2024-09" db="EMBL/GenBank/DDBJ databases">
        <authorList>
            <person name="Sun Q."/>
            <person name="Mori K."/>
        </authorList>
    </citation>
    <scope>NUCLEOTIDE SEQUENCE [LARGE SCALE GENOMIC DNA]</scope>
    <source>
        <strain evidence="9 10">CCM 7706</strain>
    </source>
</reference>
<keyword evidence="4" id="KW-1134">Transmembrane beta strand</keyword>
<dbReference type="InterPro" id="IPR027417">
    <property type="entry name" value="P-loop_NTPase"/>
</dbReference>
<dbReference type="RefSeq" id="WP_379485687.1">
    <property type="nucleotide sequence ID" value="NZ_JBHLWK010000001.1"/>
</dbReference>
<comment type="caution">
    <text evidence="9">The sequence shown here is derived from an EMBL/GenBank/DDBJ whole genome shotgun (WGS) entry which is preliminary data.</text>
</comment>
<name>A0ABV6CU70_9SPHN</name>
<evidence type="ECO:0000256" key="6">
    <source>
        <dbReference type="ARBA" id="ARBA00023136"/>
    </source>
</evidence>
<evidence type="ECO:0000313" key="9">
    <source>
        <dbReference type="EMBL" id="MFC0202821.1"/>
    </source>
</evidence>
<dbReference type="InterPro" id="IPR003423">
    <property type="entry name" value="OMP_efflux"/>
</dbReference>
<evidence type="ECO:0000256" key="2">
    <source>
        <dbReference type="ARBA" id="ARBA00007613"/>
    </source>
</evidence>
<dbReference type="EMBL" id="JBHLWK010000001">
    <property type="protein sequence ID" value="MFC0202821.1"/>
    <property type="molecule type" value="Genomic_DNA"/>
</dbReference>
<evidence type="ECO:0000313" key="10">
    <source>
        <dbReference type="Proteomes" id="UP001589798"/>
    </source>
</evidence>
<proteinExistence type="inferred from homology"/>
<keyword evidence="7" id="KW-0998">Cell outer membrane</keyword>
<dbReference type="Pfam" id="PF02321">
    <property type="entry name" value="OEP"/>
    <property type="match status" value="2"/>
</dbReference>
<comment type="subcellular location">
    <subcellularLocation>
        <location evidence="1">Cell outer membrane</location>
    </subcellularLocation>
</comment>
<gene>
    <name evidence="9" type="ORF">ACFFJC_00885</name>
</gene>
<evidence type="ECO:0000256" key="3">
    <source>
        <dbReference type="ARBA" id="ARBA00022448"/>
    </source>
</evidence>
<sequence>MFVSFSVGAQAQATGQAFGGEALTLEQAVQEAVAWHPSVTEAVGRLKARGEDVRVAQAGYLPQVNAGLGSGYDSVSRSRWRPRANLSASQMLYDFGKVSSSVAIAEAGTRIGRAQLLLAVDSLVRDTAYALIEIQRGAALREVALQQLESVRSISELVDHRFRRGAATRSDALQAQARVQSAEAAIQQIAAEQQRWGSNLAYLVGRDALPPVSAEVPDWFLRSCESGEPDWTQVPAIMQVHASREQAEAELDRSRAEGLPTLSVGAGASTDVNDPLSDRADYNFGISISSALYSGGAYRARTRGAAFALGAADAAEASVRNEVSRLLAEAQRQVDSFRDVLATLVAREESMRETGTLYRLQYLEMGTRTLVDLLNAQQELHQVRFDLVNTRHDEFVRRLREGLQYVVQEGGEGLSGGQVQSLLLARLLIRQPSVVLLDEPTASMDDATERLFIDRFRSWSERRTVVVATHRMRVLDLVDRVIVIHNGQVTLDDSKDAALRAMQGRGRAA</sequence>
<organism evidence="9 10">
    <name type="scientific">Novosphingobium soli</name>
    <dbReference type="NCBI Taxonomy" id="574956"/>
    <lineage>
        <taxon>Bacteria</taxon>
        <taxon>Pseudomonadati</taxon>
        <taxon>Pseudomonadota</taxon>
        <taxon>Alphaproteobacteria</taxon>
        <taxon>Sphingomonadales</taxon>
        <taxon>Sphingomonadaceae</taxon>
        <taxon>Novosphingobium</taxon>
    </lineage>
</organism>
<evidence type="ECO:0000256" key="1">
    <source>
        <dbReference type="ARBA" id="ARBA00004442"/>
    </source>
</evidence>
<keyword evidence="10" id="KW-1185">Reference proteome</keyword>
<evidence type="ECO:0000259" key="8">
    <source>
        <dbReference type="PROSITE" id="PS50893"/>
    </source>
</evidence>
<dbReference type="PANTHER" id="PTHR30026:SF22">
    <property type="entry name" value="OUTER MEMBRANE EFFLUX PROTEIN"/>
    <property type="match status" value="1"/>
</dbReference>
<dbReference type="SUPFAM" id="SSF56954">
    <property type="entry name" value="Outer membrane efflux proteins (OEP)"/>
    <property type="match status" value="1"/>
</dbReference>
<dbReference type="SUPFAM" id="SSF52540">
    <property type="entry name" value="P-loop containing nucleoside triphosphate hydrolases"/>
    <property type="match status" value="1"/>
</dbReference>
<protein>
    <submittedName>
        <fullName evidence="9">TolC family protein</fullName>
    </submittedName>
</protein>
<dbReference type="Gene3D" id="1.20.1600.10">
    <property type="entry name" value="Outer membrane efflux proteins (OEP)"/>
    <property type="match status" value="1"/>
</dbReference>
<comment type="similarity">
    <text evidence="2">Belongs to the outer membrane factor (OMF) (TC 1.B.17) family.</text>
</comment>
<evidence type="ECO:0000256" key="7">
    <source>
        <dbReference type="ARBA" id="ARBA00023237"/>
    </source>
</evidence>
<keyword evidence="6" id="KW-0472">Membrane</keyword>
<dbReference type="InterPro" id="IPR003439">
    <property type="entry name" value="ABC_transporter-like_ATP-bd"/>
</dbReference>
<keyword evidence="5" id="KW-0812">Transmembrane</keyword>